<organism evidence="3 4">
    <name type="scientific">Nocardia jiangsuensis</name>
    <dbReference type="NCBI Taxonomy" id="1691563"/>
    <lineage>
        <taxon>Bacteria</taxon>
        <taxon>Bacillati</taxon>
        <taxon>Actinomycetota</taxon>
        <taxon>Actinomycetes</taxon>
        <taxon>Mycobacteriales</taxon>
        <taxon>Nocardiaceae</taxon>
        <taxon>Nocardia</taxon>
    </lineage>
</organism>
<reference evidence="4" key="1">
    <citation type="journal article" date="2019" name="Int. J. Syst. Evol. Microbiol.">
        <title>The Global Catalogue of Microorganisms (GCM) 10K type strain sequencing project: providing services to taxonomists for standard genome sequencing and annotation.</title>
        <authorList>
            <consortium name="The Broad Institute Genomics Platform"/>
            <consortium name="The Broad Institute Genome Sequencing Center for Infectious Disease"/>
            <person name="Wu L."/>
            <person name="Ma J."/>
        </authorList>
    </citation>
    <scope>NUCLEOTIDE SEQUENCE [LARGE SCALE GENOMIC DNA]</scope>
    <source>
        <strain evidence="4">CGMCC 4.7330</strain>
    </source>
</reference>
<gene>
    <name evidence="3" type="ORF">ACFO0B_26230</name>
</gene>
<dbReference type="InterPro" id="IPR013094">
    <property type="entry name" value="AB_hydrolase_3"/>
</dbReference>
<name>A0ABV8DZC3_9NOCA</name>
<proteinExistence type="predicted"/>
<feature type="domain" description="Alpha/beta hydrolase fold-3" evidence="2">
    <location>
        <begin position="35"/>
        <end position="246"/>
    </location>
</feature>
<dbReference type="EMBL" id="JBHSAX010000022">
    <property type="protein sequence ID" value="MFC3965503.1"/>
    <property type="molecule type" value="Genomic_DNA"/>
</dbReference>
<dbReference type="GO" id="GO:0016787">
    <property type="term" value="F:hydrolase activity"/>
    <property type="evidence" value="ECO:0007669"/>
    <property type="project" value="UniProtKB-KW"/>
</dbReference>
<dbReference type="InterPro" id="IPR050300">
    <property type="entry name" value="GDXG_lipolytic_enzyme"/>
</dbReference>
<dbReference type="PANTHER" id="PTHR48081:SF8">
    <property type="entry name" value="ALPHA_BETA HYDROLASE FOLD-3 DOMAIN-CONTAINING PROTEIN-RELATED"/>
    <property type="match status" value="1"/>
</dbReference>
<comment type="caution">
    <text evidence="3">The sequence shown here is derived from an EMBL/GenBank/DDBJ whole genome shotgun (WGS) entry which is preliminary data.</text>
</comment>
<evidence type="ECO:0000313" key="3">
    <source>
        <dbReference type="EMBL" id="MFC3965503.1"/>
    </source>
</evidence>
<dbReference type="Proteomes" id="UP001595696">
    <property type="component" value="Unassembled WGS sequence"/>
</dbReference>
<evidence type="ECO:0000256" key="1">
    <source>
        <dbReference type="ARBA" id="ARBA00022801"/>
    </source>
</evidence>
<keyword evidence="1 3" id="KW-0378">Hydrolase</keyword>
<dbReference type="RefSeq" id="WP_378615390.1">
    <property type="nucleotide sequence ID" value="NZ_JBHSAX010000022.1"/>
</dbReference>
<protein>
    <submittedName>
        <fullName evidence="3">Alpha/beta hydrolase</fullName>
    </submittedName>
</protein>
<evidence type="ECO:0000259" key="2">
    <source>
        <dbReference type="Pfam" id="PF07859"/>
    </source>
</evidence>
<dbReference type="InterPro" id="IPR029058">
    <property type="entry name" value="AB_hydrolase_fold"/>
</dbReference>
<dbReference type="PANTHER" id="PTHR48081">
    <property type="entry name" value="AB HYDROLASE SUPERFAMILY PROTEIN C4A8.06C"/>
    <property type="match status" value="1"/>
</dbReference>
<dbReference type="SUPFAM" id="SSF53474">
    <property type="entry name" value="alpha/beta-Hydrolases"/>
    <property type="match status" value="1"/>
</dbReference>
<sequence>MSAVRTEDRTIPGRQGAIPVRDYLPAEPRAGAAPMIWLHGGGFVTGDLDTPESHRVALRLAAAGRLVRAVDYRLAPRPWGRRSKHTPPGHHYPAALDDVVDASRALAAEHGRIVLGGASAGACLAVTAAQRLPGTAGLLLCYGLYHPELPGLPGSVRRRTRGLAGYRQFTPAAVYKMNVNYVGHEELLTGGAFPAGTELTGLPPTLMLDADFDTLRASGEAFAAELAAAGVPVAHAVVPHSWHGYLNRHRLNGFRFALTAMNGWLTKRDAAIARTP</sequence>
<dbReference type="Gene3D" id="3.40.50.1820">
    <property type="entry name" value="alpha/beta hydrolase"/>
    <property type="match status" value="1"/>
</dbReference>
<evidence type="ECO:0000313" key="4">
    <source>
        <dbReference type="Proteomes" id="UP001595696"/>
    </source>
</evidence>
<dbReference type="Pfam" id="PF07859">
    <property type="entry name" value="Abhydrolase_3"/>
    <property type="match status" value="1"/>
</dbReference>
<keyword evidence="4" id="KW-1185">Reference proteome</keyword>
<accession>A0ABV8DZC3</accession>